<evidence type="ECO:0000313" key="2">
    <source>
        <dbReference type="EMBL" id="CAI9280222.1"/>
    </source>
</evidence>
<feature type="transmembrane region" description="Helical" evidence="1">
    <location>
        <begin position="81"/>
        <end position="99"/>
    </location>
</feature>
<organism evidence="2 3">
    <name type="scientific">Lactuca saligna</name>
    <name type="common">Willowleaf lettuce</name>
    <dbReference type="NCBI Taxonomy" id="75948"/>
    <lineage>
        <taxon>Eukaryota</taxon>
        <taxon>Viridiplantae</taxon>
        <taxon>Streptophyta</taxon>
        <taxon>Embryophyta</taxon>
        <taxon>Tracheophyta</taxon>
        <taxon>Spermatophyta</taxon>
        <taxon>Magnoliopsida</taxon>
        <taxon>eudicotyledons</taxon>
        <taxon>Gunneridae</taxon>
        <taxon>Pentapetalae</taxon>
        <taxon>asterids</taxon>
        <taxon>campanulids</taxon>
        <taxon>Asterales</taxon>
        <taxon>Asteraceae</taxon>
        <taxon>Cichorioideae</taxon>
        <taxon>Cichorieae</taxon>
        <taxon>Lactucinae</taxon>
        <taxon>Lactuca</taxon>
    </lineage>
</organism>
<accession>A0AA35YUN4</accession>
<dbReference type="EMBL" id="OX465080">
    <property type="protein sequence ID" value="CAI9280222.1"/>
    <property type="molecule type" value="Genomic_DNA"/>
</dbReference>
<evidence type="ECO:0000256" key="1">
    <source>
        <dbReference type="SAM" id="Phobius"/>
    </source>
</evidence>
<dbReference type="Proteomes" id="UP001177003">
    <property type="component" value="Chromosome 4"/>
</dbReference>
<name>A0AA35YUN4_LACSI</name>
<evidence type="ECO:0000313" key="3">
    <source>
        <dbReference type="Proteomes" id="UP001177003"/>
    </source>
</evidence>
<protein>
    <submittedName>
        <fullName evidence="2">Uncharacterized protein</fullName>
    </submittedName>
</protein>
<keyword evidence="3" id="KW-1185">Reference proteome</keyword>
<proteinExistence type="predicted"/>
<gene>
    <name evidence="2" type="ORF">LSALG_LOCUS19981</name>
</gene>
<keyword evidence="1" id="KW-0472">Membrane</keyword>
<sequence>MLSDSRSVLPCLCNNRRSHFTLTSSPVSIGSPPRVHPPRHKIIQLGILFLDLFRLSAQKLLPETWFDFSNIPTNLFFKKKPIWEFVFYLIPILIALYFSKGNNEKDPMKMTTYHAILDRRLGIYCICNLRVSAIEMFEGLPPRSNVIMQIILQHGTIY</sequence>
<dbReference type="AlphaFoldDB" id="A0AA35YUN4"/>
<keyword evidence="1" id="KW-1133">Transmembrane helix</keyword>
<reference evidence="2" key="1">
    <citation type="submission" date="2023-04" db="EMBL/GenBank/DDBJ databases">
        <authorList>
            <person name="Vijverberg K."/>
            <person name="Xiong W."/>
            <person name="Schranz E."/>
        </authorList>
    </citation>
    <scope>NUCLEOTIDE SEQUENCE</scope>
</reference>
<keyword evidence="1" id="KW-0812">Transmembrane</keyword>